<comment type="subcellular location">
    <subcellularLocation>
        <location evidence="1">Late endosome membrane</location>
        <topology evidence="1">Peripheral membrane protein</topology>
    </subcellularLocation>
</comment>
<evidence type="ECO:0000259" key="9">
    <source>
        <dbReference type="PROSITE" id="PS51314"/>
    </source>
</evidence>
<dbReference type="GO" id="GO:0006612">
    <property type="term" value="P:protein targeting to membrane"/>
    <property type="evidence" value="ECO:0007669"/>
    <property type="project" value="TreeGrafter"/>
</dbReference>
<evidence type="ECO:0000313" key="11">
    <source>
        <dbReference type="Proteomes" id="UP000054359"/>
    </source>
</evidence>
<dbReference type="SUPFAM" id="SSF140111">
    <property type="entry name" value="Endosomal sorting complex assembly domain"/>
    <property type="match status" value="1"/>
</dbReference>
<gene>
    <name evidence="10" type="ORF">X975_18440</name>
</gene>
<dbReference type="PANTHER" id="PTHR13678:SF27">
    <property type="entry name" value="LD45836P"/>
    <property type="match status" value="1"/>
</dbReference>
<dbReference type="InterPro" id="IPR029012">
    <property type="entry name" value="Helix_hairpin_bin_sf"/>
</dbReference>
<feature type="domain" description="VPS37 C-terminal" evidence="9">
    <location>
        <begin position="94"/>
        <end position="180"/>
    </location>
</feature>
<dbReference type="Pfam" id="PF07200">
    <property type="entry name" value="Mod_r"/>
    <property type="match status" value="1"/>
</dbReference>
<keyword evidence="11" id="KW-1185">Reference proteome</keyword>
<dbReference type="STRING" id="407821.A0A087TJJ2"/>
<feature type="region of interest" description="Disordered" evidence="8">
    <location>
        <begin position="177"/>
        <end position="234"/>
    </location>
</feature>
<name>A0A087TJJ2_STEMI</name>
<dbReference type="InterPro" id="IPR037202">
    <property type="entry name" value="ESCRT_assembly_dom"/>
</dbReference>
<dbReference type="OrthoDB" id="10004364at2759"/>
<evidence type="ECO:0000313" key="10">
    <source>
        <dbReference type="EMBL" id="KFM65281.1"/>
    </source>
</evidence>
<dbReference type="GO" id="GO:0000813">
    <property type="term" value="C:ESCRT I complex"/>
    <property type="evidence" value="ECO:0007669"/>
    <property type="project" value="UniProtKB-ARBA"/>
</dbReference>
<dbReference type="OMA" id="PMYRAGY"/>
<evidence type="ECO:0000256" key="6">
    <source>
        <dbReference type="ARBA" id="ARBA00025010"/>
    </source>
</evidence>
<proteinExistence type="inferred from homology"/>
<keyword evidence="3 7" id="KW-0813">Transport</keyword>
<dbReference type="GO" id="GO:0006623">
    <property type="term" value="P:protein targeting to vacuole"/>
    <property type="evidence" value="ECO:0007669"/>
    <property type="project" value="TreeGrafter"/>
</dbReference>
<dbReference type="PANTHER" id="PTHR13678">
    <property type="entry name" value="VACUOLAR PROTEIN SORTING-ASSOCIATED PROTEIN 37"/>
    <property type="match status" value="1"/>
</dbReference>
<evidence type="ECO:0000256" key="3">
    <source>
        <dbReference type="ARBA" id="ARBA00022448"/>
    </source>
</evidence>
<dbReference type="GO" id="GO:0043162">
    <property type="term" value="P:ubiquitin-dependent protein catabolic process via the multivesicular body sorting pathway"/>
    <property type="evidence" value="ECO:0007669"/>
    <property type="project" value="TreeGrafter"/>
</dbReference>
<comment type="similarity">
    <text evidence="2">Belongs to the VPS37 family.</text>
</comment>
<feature type="non-terminal residue" evidence="10">
    <location>
        <position position="280"/>
    </location>
</feature>
<protein>
    <submittedName>
        <fullName evidence="10">Vacuolar protein sorting-associated protein 37C</fullName>
    </submittedName>
</protein>
<evidence type="ECO:0000256" key="5">
    <source>
        <dbReference type="ARBA" id="ARBA00022927"/>
    </source>
</evidence>
<keyword evidence="5 7" id="KW-0653">Protein transport</keyword>
<reference evidence="10 11" key="1">
    <citation type="submission" date="2013-11" db="EMBL/GenBank/DDBJ databases">
        <title>Genome sequencing of Stegodyphus mimosarum.</title>
        <authorList>
            <person name="Bechsgaard J."/>
        </authorList>
    </citation>
    <scope>NUCLEOTIDE SEQUENCE [LARGE SCALE GENOMIC DNA]</scope>
</reference>
<evidence type="ECO:0000256" key="2">
    <source>
        <dbReference type="ARBA" id="ARBA00007617"/>
    </source>
</evidence>
<evidence type="ECO:0000256" key="4">
    <source>
        <dbReference type="ARBA" id="ARBA00022753"/>
    </source>
</evidence>
<sequence>MMNSTASLFTPDYSHLTGLLKHLNADELKDILNNDEKSESMIHDLKQVKDIEAEKEMLLASNRSISEYNMSKKPIIEEHRNQLEETRKIALELRDSLLEKKKKIESCKQATSKETLLALLQTAALESDEKAEEAVEFFLKSEMGVEDFLEKYLELRKVAHLRRIKAEKLALILQQDGGGASFQPSKPQKLRKPPPPPVPQSPWLPHMPASVSQNSSPVPARSAPQPPMQSSVNAPYPMFVPNNMQPPIPNMQQPAAPFTYCSPYPRYPMARPPPRYPQFR</sequence>
<dbReference type="Gene3D" id="1.10.287.660">
    <property type="entry name" value="Helix hairpin bin"/>
    <property type="match status" value="1"/>
</dbReference>
<comment type="function">
    <text evidence="6">Component of the ESCRT-I complex, a regulator of vesicular trafficking process. Required for the sorting of endocytic ubiquitinated cargos into multivesicular bodies. May be involved in cell growth and differentiation.</text>
</comment>
<organism evidence="10 11">
    <name type="scientific">Stegodyphus mimosarum</name>
    <name type="common">African social velvet spider</name>
    <dbReference type="NCBI Taxonomy" id="407821"/>
    <lineage>
        <taxon>Eukaryota</taxon>
        <taxon>Metazoa</taxon>
        <taxon>Ecdysozoa</taxon>
        <taxon>Arthropoda</taxon>
        <taxon>Chelicerata</taxon>
        <taxon>Arachnida</taxon>
        <taxon>Araneae</taxon>
        <taxon>Araneomorphae</taxon>
        <taxon>Entelegynae</taxon>
        <taxon>Eresoidea</taxon>
        <taxon>Eresidae</taxon>
        <taxon>Stegodyphus</taxon>
    </lineage>
</organism>
<dbReference type="Proteomes" id="UP000054359">
    <property type="component" value="Unassembled WGS sequence"/>
</dbReference>
<dbReference type="EMBL" id="KK115500">
    <property type="protein sequence ID" value="KFM65281.1"/>
    <property type="molecule type" value="Genomic_DNA"/>
</dbReference>
<feature type="compositionally biased region" description="Pro residues" evidence="8">
    <location>
        <begin position="193"/>
        <end position="202"/>
    </location>
</feature>
<accession>A0A087TJJ2</accession>
<dbReference type="PROSITE" id="PS51314">
    <property type="entry name" value="VPS37_C"/>
    <property type="match status" value="1"/>
</dbReference>
<evidence type="ECO:0000256" key="7">
    <source>
        <dbReference type="PROSITE-ProRule" id="PRU00646"/>
    </source>
</evidence>
<dbReference type="GO" id="GO:0031902">
    <property type="term" value="C:late endosome membrane"/>
    <property type="evidence" value="ECO:0007669"/>
    <property type="project" value="UniProtKB-SubCell"/>
</dbReference>
<evidence type="ECO:0000256" key="8">
    <source>
        <dbReference type="SAM" id="MobiDB-lite"/>
    </source>
</evidence>
<evidence type="ECO:0000256" key="1">
    <source>
        <dbReference type="ARBA" id="ARBA00004633"/>
    </source>
</evidence>
<dbReference type="InterPro" id="IPR009851">
    <property type="entry name" value="Mod_r"/>
</dbReference>
<dbReference type="AlphaFoldDB" id="A0A087TJJ2"/>
<keyword evidence="4" id="KW-0967">Endosome</keyword>